<dbReference type="Gene3D" id="3.40.50.720">
    <property type="entry name" value="NAD(P)-binding Rossmann-like Domain"/>
    <property type="match status" value="1"/>
</dbReference>
<dbReference type="GO" id="GO:0009073">
    <property type="term" value="P:aromatic amino acid family biosynthetic process"/>
    <property type="evidence" value="ECO:0007669"/>
    <property type="project" value="UniProtKB-KW"/>
</dbReference>
<dbReference type="NCBIfam" id="NF009201">
    <property type="entry name" value="PRK12549.1"/>
    <property type="match status" value="1"/>
</dbReference>
<organism evidence="6 7">
    <name type="scientific">Raineyella fluvialis</name>
    <dbReference type="NCBI Taxonomy" id="2662261"/>
    <lineage>
        <taxon>Bacteria</taxon>
        <taxon>Bacillati</taxon>
        <taxon>Actinomycetota</taxon>
        <taxon>Actinomycetes</taxon>
        <taxon>Propionibacteriales</taxon>
        <taxon>Propionibacteriaceae</taxon>
        <taxon>Raineyella</taxon>
    </lineage>
</organism>
<dbReference type="InterPro" id="IPR046346">
    <property type="entry name" value="Aminoacid_DH-like_N_sf"/>
</dbReference>
<dbReference type="GO" id="GO:0050661">
    <property type="term" value="F:NADP binding"/>
    <property type="evidence" value="ECO:0007669"/>
    <property type="project" value="TreeGrafter"/>
</dbReference>
<dbReference type="Pfam" id="PF08501">
    <property type="entry name" value="Shikimate_dh_N"/>
    <property type="match status" value="1"/>
</dbReference>
<dbReference type="InterPro" id="IPR013708">
    <property type="entry name" value="Shikimate_DH-bd_N"/>
</dbReference>
<comment type="subunit">
    <text evidence="3">Homodimer.</text>
</comment>
<feature type="binding site" evidence="3">
    <location>
        <position position="261"/>
    </location>
    <ligand>
        <name>shikimate</name>
        <dbReference type="ChEBI" id="CHEBI:36208"/>
    </ligand>
</feature>
<dbReference type="GO" id="GO:0019632">
    <property type="term" value="P:shikimate metabolic process"/>
    <property type="evidence" value="ECO:0007669"/>
    <property type="project" value="TreeGrafter"/>
</dbReference>
<dbReference type="Proteomes" id="UP000386847">
    <property type="component" value="Chromosome"/>
</dbReference>
<evidence type="ECO:0000256" key="2">
    <source>
        <dbReference type="ARBA" id="ARBA00023141"/>
    </source>
</evidence>
<dbReference type="PANTHER" id="PTHR21089:SF1">
    <property type="entry name" value="BIFUNCTIONAL 3-DEHYDROQUINATE DEHYDRATASE_SHIKIMATE DEHYDROGENASE, CHLOROPLASTIC"/>
    <property type="match status" value="1"/>
</dbReference>
<feature type="binding site" evidence="3">
    <location>
        <position position="231"/>
    </location>
    <ligand>
        <name>NADP(+)</name>
        <dbReference type="ChEBI" id="CHEBI:58349"/>
    </ligand>
</feature>
<keyword evidence="2 3" id="KW-0057">Aromatic amino acid biosynthesis</keyword>
<feature type="domain" description="Shikimate dehydrogenase substrate binding N-terminal" evidence="4">
    <location>
        <begin position="14"/>
        <end position="101"/>
    </location>
</feature>
<feature type="binding site" evidence="3">
    <location>
        <position position="99"/>
    </location>
    <ligand>
        <name>shikimate</name>
        <dbReference type="ChEBI" id="CHEBI:36208"/>
    </ligand>
</feature>
<protein>
    <recommendedName>
        <fullName evidence="3">Shikimate dehydrogenase (NADP(+))</fullName>
        <shortName evidence="3">SDH</shortName>
        <ecNumber evidence="3">1.1.1.25</ecNumber>
    </recommendedName>
</protein>
<dbReference type="SUPFAM" id="SSF53223">
    <property type="entry name" value="Aminoacid dehydrogenase-like, N-terminal domain"/>
    <property type="match status" value="1"/>
</dbReference>
<feature type="binding site" evidence="3">
    <location>
        <position position="114"/>
    </location>
    <ligand>
        <name>shikimate</name>
        <dbReference type="ChEBI" id="CHEBI:36208"/>
    </ligand>
</feature>
<evidence type="ECO:0000259" key="5">
    <source>
        <dbReference type="Pfam" id="PF18317"/>
    </source>
</evidence>
<dbReference type="GO" id="GO:0005829">
    <property type="term" value="C:cytosol"/>
    <property type="evidence" value="ECO:0007669"/>
    <property type="project" value="TreeGrafter"/>
</dbReference>
<evidence type="ECO:0000313" key="6">
    <source>
        <dbReference type="EMBL" id="QGF22360.1"/>
    </source>
</evidence>
<dbReference type="HAMAP" id="MF_00222">
    <property type="entry name" value="Shikimate_DH_AroE"/>
    <property type="match status" value="1"/>
</dbReference>
<evidence type="ECO:0000259" key="4">
    <source>
        <dbReference type="Pfam" id="PF08501"/>
    </source>
</evidence>
<gene>
    <name evidence="3" type="primary">aroE</name>
    <name evidence="6" type="ORF">Rai3103_00170</name>
</gene>
<feature type="binding site" evidence="3">
    <location>
        <begin position="138"/>
        <end position="142"/>
    </location>
    <ligand>
        <name>NADP(+)</name>
        <dbReference type="ChEBI" id="CHEBI:58349"/>
    </ligand>
</feature>
<comment type="function">
    <text evidence="3">Involved in the biosynthesis of the chorismate, which leads to the biosynthesis of aromatic amino acids. Catalyzes the reversible NADPH linked reduction of 3-dehydroshikimate (DHSA) to yield shikimate (SA).</text>
</comment>
<dbReference type="GO" id="GO:0009423">
    <property type="term" value="P:chorismate biosynthetic process"/>
    <property type="evidence" value="ECO:0007669"/>
    <property type="project" value="UniProtKB-UniRule"/>
</dbReference>
<dbReference type="AlphaFoldDB" id="A0A5Q2F5Y0"/>
<feature type="binding site" evidence="3">
    <location>
        <position position="74"/>
    </location>
    <ligand>
        <name>shikimate</name>
        <dbReference type="ChEBI" id="CHEBI:36208"/>
    </ligand>
</feature>
<comment type="catalytic activity">
    <reaction evidence="3">
        <text>shikimate + NADP(+) = 3-dehydroshikimate + NADPH + H(+)</text>
        <dbReference type="Rhea" id="RHEA:17737"/>
        <dbReference type="ChEBI" id="CHEBI:15378"/>
        <dbReference type="ChEBI" id="CHEBI:16630"/>
        <dbReference type="ChEBI" id="CHEBI:36208"/>
        <dbReference type="ChEBI" id="CHEBI:57783"/>
        <dbReference type="ChEBI" id="CHEBI:58349"/>
        <dbReference type="EC" id="1.1.1.25"/>
    </reaction>
</comment>
<dbReference type="Pfam" id="PF18317">
    <property type="entry name" value="SDH_C"/>
    <property type="match status" value="1"/>
</dbReference>
<keyword evidence="3" id="KW-0521">NADP</keyword>
<feature type="binding site" evidence="3">
    <location>
        <position position="254"/>
    </location>
    <ligand>
        <name>NADP(+)</name>
        <dbReference type="ChEBI" id="CHEBI:58349"/>
    </ligand>
</feature>
<dbReference type="InterPro" id="IPR036291">
    <property type="entry name" value="NAD(P)-bd_dom_sf"/>
</dbReference>
<accession>A0A5Q2F5Y0</accession>
<dbReference type="InterPro" id="IPR022893">
    <property type="entry name" value="Shikimate_DH_fam"/>
</dbReference>
<name>A0A5Q2F5Y0_9ACTN</name>
<dbReference type="EC" id="1.1.1.25" evidence="3"/>
<feature type="binding site" evidence="3">
    <location>
        <position position="233"/>
    </location>
    <ligand>
        <name>shikimate</name>
        <dbReference type="ChEBI" id="CHEBI:36208"/>
    </ligand>
</feature>
<dbReference type="InterPro" id="IPR041121">
    <property type="entry name" value="SDH_C"/>
</dbReference>
<dbReference type="GO" id="GO:0008652">
    <property type="term" value="P:amino acid biosynthetic process"/>
    <property type="evidence" value="ECO:0007669"/>
    <property type="project" value="UniProtKB-KW"/>
</dbReference>
<evidence type="ECO:0000256" key="3">
    <source>
        <dbReference type="HAMAP-Rule" id="MF_00222"/>
    </source>
</evidence>
<comment type="similarity">
    <text evidence="3">Belongs to the shikimate dehydrogenase family.</text>
</comment>
<keyword evidence="3 6" id="KW-0560">Oxidoreductase</keyword>
<comment type="caution">
    <text evidence="3">Lacks conserved residue(s) required for the propagation of feature annotation.</text>
</comment>
<dbReference type="GO" id="GO:0004764">
    <property type="term" value="F:shikimate 3-dehydrogenase (NADP+) activity"/>
    <property type="evidence" value="ECO:0007669"/>
    <property type="project" value="UniProtKB-UniRule"/>
</dbReference>
<comment type="pathway">
    <text evidence="1 3">Metabolic intermediate biosynthesis; chorismate biosynthesis; chorismate from D-erythrose 4-phosphate and phosphoenolpyruvate: step 4/7.</text>
</comment>
<evidence type="ECO:0000256" key="1">
    <source>
        <dbReference type="ARBA" id="ARBA00004871"/>
    </source>
</evidence>
<feature type="binding site" evidence="3">
    <location>
        <begin position="22"/>
        <end position="24"/>
    </location>
    <ligand>
        <name>shikimate</name>
        <dbReference type="ChEBI" id="CHEBI:36208"/>
    </ligand>
</feature>
<keyword evidence="3" id="KW-0028">Amino-acid biosynthesis</keyword>
<feature type="active site" description="Proton acceptor" evidence="3">
    <location>
        <position position="78"/>
    </location>
</feature>
<proteinExistence type="inferred from homology"/>
<evidence type="ECO:0000313" key="7">
    <source>
        <dbReference type="Proteomes" id="UP000386847"/>
    </source>
</evidence>
<dbReference type="NCBIfam" id="NF001319">
    <property type="entry name" value="PRK00258.3-3"/>
    <property type="match status" value="1"/>
</dbReference>
<dbReference type="RefSeq" id="WP_153570870.1">
    <property type="nucleotide sequence ID" value="NZ_CP045725.1"/>
</dbReference>
<feature type="domain" description="SDH C-terminal" evidence="5">
    <location>
        <begin position="256"/>
        <end position="282"/>
    </location>
</feature>
<dbReference type="EMBL" id="CP045725">
    <property type="protein sequence ID" value="QGF22360.1"/>
    <property type="molecule type" value="Genomic_DNA"/>
</dbReference>
<keyword evidence="7" id="KW-1185">Reference proteome</keyword>
<dbReference type="PANTHER" id="PTHR21089">
    <property type="entry name" value="SHIKIMATE DEHYDROGENASE"/>
    <property type="match status" value="1"/>
</dbReference>
<dbReference type="KEGG" id="rain:Rai3103_00170"/>
<dbReference type="CDD" id="cd01065">
    <property type="entry name" value="NAD_bind_Shikimate_DH"/>
    <property type="match status" value="1"/>
</dbReference>
<reference evidence="6 7" key="1">
    <citation type="submission" date="2019-10" db="EMBL/GenBank/DDBJ databases">
        <title>Genomic analysis of Raineyella sp. CBA3103.</title>
        <authorList>
            <person name="Roh S.W."/>
        </authorList>
    </citation>
    <scope>NUCLEOTIDE SEQUENCE [LARGE SCALE GENOMIC DNA]</scope>
    <source>
        <strain evidence="6 7">CBA3103</strain>
    </source>
</reference>
<dbReference type="Gene3D" id="3.40.50.10860">
    <property type="entry name" value="Leucine Dehydrogenase, chain A, domain 1"/>
    <property type="match status" value="1"/>
</dbReference>
<dbReference type="UniPathway" id="UPA00053">
    <property type="reaction ID" value="UER00087"/>
</dbReference>
<sequence length="293" mass="30714">MFEGVKPVTHMLGLVGDSISASFTPPMHEMAGPANGMSIAYRPIDLAVLDVGPEDLAEILVWARRLGFTGLNITAPCKQSVIPLLDGLSERATALGAVNTVVFRDGQAIGHNTDWCGFAHSFSRNLPGAAYADVVLMGAGGAGSAVAYGMLDLGVEKLTVFEVDPERGAALVERMGKLFGPQKVQLGTDLAAALASADGVINATTYGMTGHQEGSCVPAELLRPAMWVADCVYLPLETPLIASAREVGCRTLTGGGMAVEQAAEAFRVFTGVEPDAERMYEAFDRLVEAKGKA</sequence>
<feature type="binding site" evidence="3">
    <location>
        <position position="90"/>
    </location>
    <ligand>
        <name>NADP(+)</name>
        <dbReference type="ChEBI" id="CHEBI:58349"/>
    </ligand>
</feature>
<dbReference type="SUPFAM" id="SSF51735">
    <property type="entry name" value="NAD(P)-binding Rossmann-fold domains"/>
    <property type="match status" value="1"/>
</dbReference>